<accession>A0A0A8ZR96</accession>
<protein>
    <submittedName>
        <fullName evidence="1">Uncharacterized protein</fullName>
    </submittedName>
</protein>
<evidence type="ECO:0000313" key="1">
    <source>
        <dbReference type="EMBL" id="JAD37362.1"/>
    </source>
</evidence>
<dbReference type="EMBL" id="GBRH01260533">
    <property type="protein sequence ID" value="JAD37362.1"/>
    <property type="molecule type" value="Transcribed_RNA"/>
</dbReference>
<sequence>MLIDVLRRVSAAERFVRQGRWPVQGD</sequence>
<reference evidence="1" key="2">
    <citation type="journal article" date="2015" name="Data Brief">
        <title>Shoot transcriptome of the giant reed, Arundo donax.</title>
        <authorList>
            <person name="Barrero R.A."/>
            <person name="Guerrero F.D."/>
            <person name="Moolhuijzen P."/>
            <person name="Goolsby J.A."/>
            <person name="Tidwell J."/>
            <person name="Bellgard S.E."/>
            <person name="Bellgard M.I."/>
        </authorList>
    </citation>
    <scope>NUCLEOTIDE SEQUENCE</scope>
    <source>
        <tissue evidence="1">Shoot tissue taken approximately 20 cm above the soil surface</tissue>
    </source>
</reference>
<proteinExistence type="predicted"/>
<name>A0A0A8ZR96_ARUDO</name>
<organism evidence="1">
    <name type="scientific">Arundo donax</name>
    <name type="common">Giant reed</name>
    <name type="synonym">Donax arundinaceus</name>
    <dbReference type="NCBI Taxonomy" id="35708"/>
    <lineage>
        <taxon>Eukaryota</taxon>
        <taxon>Viridiplantae</taxon>
        <taxon>Streptophyta</taxon>
        <taxon>Embryophyta</taxon>
        <taxon>Tracheophyta</taxon>
        <taxon>Spermatophyta</taxon>
        <taxon>Magnoliopsida</taxon>
        <taxon>Liliopsida</taxon>
        <taxon>Poales</taxon>
        <taxon>Poaceae</taxon>
        <taxon>PACMAD clade</taxon>
        <taxon>Arundinoideae</taxon>
        <taxon>Arundineae</taxon>
        <taxon>Arundo</taxon>
    </lineage>
</organism>
<dbReference type="AlphaFoldDB" id="A0A0A8ZR96"/>
<reference evidence="1" key="1">
    <citation type="submission" date="2014-09" db="EMBL/GenBank/DDBJ databases">
        <authorList>
            <person name="Magalhaes I.L.F."/>
            <person name="Oliveira U."/>
            <person name="Santos F.R."/>
            <person name="Vidigal T.H.D.A."/>
            <person name="Brescovit A.D."/>
            <person name="Santos A.J."/>
        </authorList>
    </citation>
    <scope>NUCLEOTIDE SEQUENCE</scope>
    <source>
        <tissue evidence="1">Shoot tissue taken approximately 20 cm above the soil surface</tissue>
    </source>
</reference>